<organism evidence="2 3">
    <name type="scientific">Clohesyomyces aquaticus</name>
    <dbReference type="NCBI Taxonomy" id="1231657"/>
    <lineage>
        <taxon>Eukaryota</taxon>
        <taxon>Fungi</taxon>
        <taxon>Dikarya</taxon>
        <taxon>Ascomycota</taxon>
        <taxon>Pezizomycotina</taxon>
        <taxon>Dothideomycetes</taxon>
        <taxon>Pleosporomycetidae</taxon>
        <taxon>Pleosporales</taxon>
        <taxon>Lindgomycetaceae</taxon>
        <taxon>Clohesyomyces</taxon>
    </lineage>
</organism>
<keyword evidence="3" id="KW-1185">Reference proteome</keyword>
<protein>
    <submittedName>
        <fullName evidence="2">Uncharacterized protein</fullName>
    </submittedName>
</protein>
<evidence type="ECO:0000256" key="1">
    <source>
        <dbReference type="SAM" id="MobiDB-lite"/>
    </source>
</evidence>
<feature type="compositionally biased region" description="Low complexity" evidence="1">
    <location>
        <begin position="54"/>
        <end position="64"/>
    </location>
</feature>
<reference evidence="2 3" key="1">
    <citation type="submission" date="2016-07" db="EMBL/GenBank/DDBJ databases">
        <title>Pervasive Adenine N6-methylation of Active Genes in Fungi.</title>
        <authorList>
            <consortium name="DOE Joint Genome Institute"/>
            <person name="Mondo S.J."/>
            <person name="Dannebaum R.O."/>
            <person name="Kuo R.C."/>
            <person name="Labutti K."/>
            <person name="Haridas S."/>
            <person name="Kuo A."/>
            <person name="Salamov A."/>
            <person name="Ahrendt S.R."/>
            <person name="Lipzen A."/>
            <person name="Sullivan W."/>
            <person name="Andreopoulos W.B."/>
            <person name="Clum A."/>
            <person name="Lindquist E."/>
            <person name="Daum C."/>
            <person name="Ramamoorthy G.K."/>
            <person name="Gryganskyi A."/>
            <person name="Culley D."/>
            <person name="Magnuson J.K."/>
            <person name="James T.Y."/>
            <person name="O'Malley M.A."/>
            <person name="Stajich J.E."/>
            <person name="Spatafora J.W."/>
            <person name="Visel A."/>
            <person name="Grigoriev I.V."/>
        </authorList>
    </citation>
    <scope>NUCLEOTIDE SEQUENCE [LARGE SCALE GENOMIC DNA]</scope>
    <source>
        <strain evidence="2 3">CBS 115471</strain>
    </source>
</reference>
<dbReference type="EMBL" id="MCFA01000137">
    <property type="protein sequence ID" value="ORY04282.1"/>
    <property type="molecule type" value="Genomic_DNA"/>
</dbReference>
<sequence>MPFTYHACGIFHALKIFHVTRDRDFAGCIQCIPSLPFLPSGPTTVVKVDPVPLRGRGTRSSSTRPRQAKRQEQEARNVDLNRSPTPTIRYLHRRRSVAQSAGSSNSSNNTYIHNLLSASKAATPVNHAPDRYFEKPTRPHRAQETRVLPRHVHPQVALPRVIIRVPG</sequence>
<evidence type="ECO:0000313" key="3">
    <source>
        <dbReference type="Proteomes" id="UP000193144"/>
    </source>
</evidence>
<gene>
    <name evidence="2" type="ORF">BCR34DRAFT_572836</name>
</gene>
<dbReference type="AlphaFoldDB" id="A0A1Y1Z1X2"/>
<name>A0A1Y1Z1X2_9PLEO</name>
<proteinExistence type="predicted"/>
<dbReference type="Proteomes" id="UP000193144">
    <property type="component" value="Unassembled WGS sequence"/>
</dbReference>
<comment type="caution">
    <text evidence="2">The sequence shown here is derived from an EMBL/GenBank/DDBJ whole genome shotgun (WGS) entry which is preliminary data.</text>
</comment>
<evidence type="ECO:0000313" key="2">
    <source>
        <dbReference type="EMBL" id="ORY04282.1"/>
    </source>
</evidence>
<accession>A0A1Y1Z1X2</accession>
<feature type="compositionally biased region" description="Basic and acidic residues" evidence="1">
    <location>
        <begin position="69"/>
        <end position="79"/>
    </location>
</feature>
<feature type="region of interest" description="Disordered" evidence="1">
    <location>
        <begin position="48"/>
        <end position="87"/>
    </location>
</feature>